<organism evidence="1 2">
    <name type="scientific">Geomobilimonas luticola</name>
    <dbReference type="NCBI Taxonomy" id="1114878"/>
    <lineage>
        <taxon>Bacteria</taxon>
        <taxon>Pseudomonadati</taxon>
        <taxon>Thermodesulfobacteriota</taxon>
        <taxon>Desulfuromonadia</taxon>
        <taxon>Geobacterales</taxon>
        <taxon>Geobacteraceae</taxon>
        <taxon>Geomobilimonas</taxon>
    </lineage>
</organism>
<dbReference type="PANTHER" id="PTHR28055">
    <property type="entry name" value="ALTERED INHERITANCE OF MITOCHONDRIA PROTEIN 41, MITOCHONDRIAL"/>
    <property type="match status" value="1"/>
</dbReference>
<dbReference type="RefSeq" id="WP_214175335.1">
    <property type="nucleotide sequence ID" value="NZ_JAHCVK010000003.1"/>
</dbReference>
<dbReference type="EMBL" id="JAHCVK010000003">
    <property type="protein sequence ID" value="MBT0653335.1"/>
    <property type="molecule type" value="Genomic_DNA"/>
</dbReference>
<dbReference type="Gene3D" id="1.10.10.410">
    <property type="match status" value="1"/>
</dbReference>
<dbReference type="SUPFAM" id="SSF89095">
    <property type="entry name" value="GatB/YqeY motif"/>
    <property type="match status" value="1"/>
</dbReference>
<dbReference type="Proteomes" id="UP000756860">
    <property type="component" value="Unassembled WGS sequence"/>
</dbReference>
<dbReference type="Pfam" id="PF09424">
    <property type="entry name" value="YqeY"/>
    <property type="match status" value="1"/>
</dbReference>
<dbReference type="InterPro" id="IPR003789">
    <property type="entry name" value="Asn/Gln_tRNA_amidoTrase-B-like"/>
</dbReference>
<protein>
    <submittedName>
        <fullName evidence="1">GatB/YqeY domain-containing protein</fullName>
    </submittedName>
</protein>
<reference evidence="1 2" key="1">
    <citation type="submission" date="2021-05" db="EMBL/GenBank/DDBJ databases">
        <title>The draft genome of Geobacter luticola JCM 17780.</title>
        <authorList>
            <person name="Xu Z."/>
            <person name="Masuda Y."/>
            <person name="Itoh H."/>
            <person name="Senoo K."/>
        </authorList>
    </citation>
    <scope>NUCLEOTIDE SEQUENCE [LARGE SCALE GENOMIC DNA]</scope>
    <source>
        <strain evidence="1 2">JCM 17780</strain>
    </source>
</reference>
<dbReference type="InterPro" id="IPR042184">
    <property type="entry name" value="YqeY/Aim41_N"/>
</dbReference>
<proteinExistence type="predicted"/>
<comment type="caution">
    <text evidence="1">The sequence shown here is derived from an EMBL/GenBank/DDBJ whole genome shotgun (WGS) entry which is preliminary data.</text>
</comment>
<name>A0ABS5SD82_9BACT</name>
<dbReference type="PANTHER" id="PTHR28055:SF1">
    <property type="entry name" value="ALTERED INHERITANCE OF MITOCHONDRIA PROTEIN 41, MITOCHONDRIAL"/>
    <property type="match status" value="1"/>
</dbReference>
<dbReference type="InterPro" id="IPR023168">
    <property type="entry name" value="GatB_Yqey_C_2"/>
</dbReference>
<dbReference type="InterPro" id="IPR019004">
    <property type="entry name" value="YqeY/Aim41"/>
</dbReference>
<sequence length="149" mass="16627">MSLKDQLTEEMKLAMKARDELRLSVIRLVRSAVKNREIDQKRELDDQGISEVIASLVKQRRESIRMFGEAGRADLVAKEEQELQVLLAFLPRQLDREEVGELVVKAIAASGAQGPKDMGQVMKALQSQVAGRADGKMVSEVVREKLAQV</sequence>
<keyword evidence="2" id="KW-1185">Reference proteome</keyword>
<evidence type="ECO:0000313" key="2">
    <source>
        <dbReference type="Proteomes" id="UP000756860"/>
    </source>
</evidence>
<accession>A0ABS5SD82</accession>
<gene>
    <name evidence="1" type="ORF">KI810_09740</name>
</gene>
<evidence type="ECO:0000313" key="1">
    <source>
        <dbReference type="EMBL" id="MBT0653335.1"/>
    </source>
</evidence>
<dbReference type="Gene3D" id="1.10.1510.10">
    <property type="entry name" value="Uncharacterised protein YqeY/AIM41 PF09424, N-terminal domain"/>
    <property type="match status" value="1"/>
</dbReference>